<keyword evidence="3" id="KW-1185">Reference proteome</keyword>
<protein>
    <submittedName>
        <fullName evidence="2">Uncharacterized protein</fullName>
    </submittedName>
</protein>
<keyword evidence="1" id="KW-1133">Transmembrane helix</keyword>
<reference evidence="2" key="1">
    <citation type="submission" date="2019-06" db="EMBL/GenBank/DDBJ databases">
        <authorList>
            <person name="Zheng W."/>
        </authorList>
    </citation>
    <scope>NUCLEOTIDE SEQUENCE</scope>
    <source>
        <strain evidence="2">QDHG01</strain>
    </source>
</reference>
<dbReference type="EMBL" id="RRYP01003196">
    <property type="protein sequence ID" value="TNV84042.1"/>
    <property type="molecule type" value="Genomic_DNA"/>
</dbReference>
<comment type="caution">
    <text evidence="2">The sequence shown here is derived from an EMBL/GenBank/DDBJ whole genome shotgun (WGS) entry which is preliminary data.</text>
</comment>
<name>A0A8J8NZ25_HALGN</name>
<proteinExistence type="predicted"/>
<evidence type="ECO:0000313" key="3">
    <source>
        <dbReference type="Proteomes" id="UP000785679"/>
    </source>
</evidence>
<keyword evidence="1" id="KW-0472">Membrane</keyword>
<feature type="transmembrane region" description="Helical" evidence="1">
    <location>
        <begin position="6"/>
        <end position="23"/>
    </location>
</feature>
<evidence type="ECO:0000313" key="2">
    <source>
        <dbReference type="EMBL" id="TNV84042.1"/>
    </source>
</evidence>
<feature type="transmembrane region" description="Helical" evidence="1">
    <location>
        <begin position="76"/>
        <end position="101"/>
    </location>
</feature>
<dbReference type="AlphaFoldDB" id="A0A8J8NZ25"/>
<keyword evidence="1" id="KW-0812">Transmembrane</keyword>
<organism evidence="2 3">
    <name type="scientific">Halteria grandinella</name>
    <dbReference type="NCBI Taxonomy" id="5974"/>
    <lineage>
        <taxon>Eukaryota</taxon>
        <taxon>Sar</taxon>
        <taxon>Alveolata</taxon>
        <taxon>Ciliophora</taxon>
        <taxon>Intramacronucleata</taxon>
        <taxon>Spirotrichea</taxon>
        <taxon>Stichotrichia</taxon>
        <taxon>Sporadotrichida</taxon>
        <taxon>Halteriidae</taxon>
        <taxon>Halteria</taxon>
    </lineage>
</organism>
<evidence type="ECO:0000256" key="1">
    <source>
        <dbReference type="SAM" id="Phobius"/>
    </source>
</evidence>
<feature type="transmembrane region" description="Helical" evidence="1">
    <location>
        <begin position="35"/>
        <end position="56"/>
    </location>
</feature>
<dbReference type="Proteomes" id="UP000785679">
    <property type="component" value="Unassembled WGS sequence"/>
</dbReference>
<gene>
    <name evidence="2" type="ORF">FGO68_gene11902</name>
</gene>
<accession>A0A8J8NZ25</accession>
<sequence length="109" mass="12175">MSLLLLMESLMAVGMSTFNIILMEIEGNFLVQESFALLMIMQALSAILCIGVYLISIFNSEIQLRAFAKVNEIEGLNMFCILLTSMILLSYDQLVVALLIVSGKVWHLI</sequence>